<reference evidence="1 2" key="1">
    <citation type="journal article" date="2015" name="Appl. Environ. Microbiol.">
        <title>The Geoglobus acetivorans genome: Fe(III) reduction, acetate utilization, autotrophic growth, and degradation of aromatic compounds in a hyperthermophilic archaeon.</title>
        <authorList>
            <person name="Mardanov A.V."/>
            <person name="Slododkina G.B."/>
            <person name="Slobodkin A.I."/>
            <person name="Beletsky A.V."/>
            <person name="Gavrilov S.N."/>
            <person name="Kublanov I.V."/>
            <person name="Bonch-Osmolovskaya E.A."/>
            <person name="Skryabin K.G."/>
            <person name="Ravin N.V."/>
        </authorList>
    </citation>
    <scope>NUCLEOTIDE SEQUENCE [LARGE SCALE GENOMIC DNA]</scope>
    <source>
        <strain evidence="1 2">SBH6</strain>
    </source>
</reference>
<sequence length="47" mass="5745">MHVSQYNHVNPHMDLNFDELETPYQTFLKKSPAERVFEFSGRWLFEE</sequence>
<protein>
    <submittedName>
        <fullName evidence="1">IS481 family transposase</fullName>
    </submittedName>
</protein>
<dbReference type="KEGG" id="gac:GACE_1480"/>
<dbReference type="Proteomes" id="UP000030624">
    <property type="component" value="Chromosome"/>
</dbReference>
<organism evidence="1 2">
    <name type="scientific">Geoglobus acetivorans</name>
    <dbReference type="NCBI Taxonomy" id="565033"/>
    <lineage>
        <taxon>Archaea</taxon>
        <taxon>Methanobacteriati</taxon>
        <taxon>Methanobacteriota</taxon>
        <taxon>Archaeoglobi</taxon>
        <taxon>Archaeoglobales</taxon>
        <taxon>Archaeoglobaceae</taxon>
        <taxon>Geoglobus</taxon>
    </lineage>
</organism>
<gene>
    <name evidence="1" type="ORF">GACE_1480</name>
</gene>
<proteinExistence type="predicted"/>
<dbReference type="STRING" id="565033.GACE_1480"/>
<dbReference type="EMBL" id="CP009552">
    <property type="protein sequence ID" value="AIY90518.1"/>
    <property type="molecule type" value="Genomic_DNA"/>
</dbReference>
<evidence type="ECO:0000313" key="2">
    <source>
        <dbReference type="Proteomes" id="UP000030624"/>
    </source>
</evidence>
<dbReference type="HOGENOM" id="CLU_3162957_0_0_2"/>
<name>A0A0A7GF95_GEOAI</name>
<dbReference type="AlphaFoldDB" id="A0A0A7GF95"/>
<accession>A0A0A7GF95</accession>
<dbReference type="eggNOG" id="arCOG02125">
    <property type="taxonomic scope" value="Archaea"/>
</dbReference>
<evidence type="ECO:0000313" key="1">
    <source>
        <dbReference type="EMBL" id="AIY90518.1"/>
    </source>
</evidence>